<feature type="domain" description="DUF2779" evidence="1">
    <location>
        <begin position="310"/>
        <end position="438"/>
    </location>
</feature>
<dbReference type="InterPro" id="IPR011604">
    <property type="entry name" value="PDDEXK-like_dom_sf"/>
</dbReference>
<dbReference type="EMBL" id="FR871758">
    <property type="protein sequence ID" value="CCB80911.1"/>
    <property type="molecule type" value="Genomic_DNA"/>
</dbReference>
<dbReference type="HOGENOM" id="CLU_039162_0_0_7"/>
<keyword evidence="2" id="KW-0614">Plasmid</keyword>
<reference evidence="2 3" key="1">
    <citation type="journal article" date="2011" name="J. Bacteriol.">
        <title>Genome sequence of Helicobacter bizzozeronii strain CIII-1, an isolate from human gastric mucosa.</title>
        <authorList>
            <person name="Schott T."/>
            <person name="Rossi M."/>
            <person name="Hanninen M.L."/>
        </authorList>
    </citation>
    <scope>NUCLEOTIDE SEQUENCE [LARGE SCALE GENOMIC DNA]</scope>
    <source>
        <strain evidence="2 3">CIII-1</strain>
        <plasmid evidence="2">phbz1</plasmid>
    </source>
</reference>
<evidence type="ECO:0000313" key="3">
    <source>
        <dbReference type="Proteomes" id="UP000008387"/>
    </source>
</evidence>
<dbReference type="AlphaFoldDB" id="F8KUH6"/>
<organism evidence="2 3">
    <name type="scientific">Helicobacter bizzozeronii (strain CIII-1)</name>
    <dbReference type="NCBI Taxonomy" id="1002804"/>
    <lineage>
        <taxon>Bacteria</taxon>
        <taxon>Pseudomonadati</taxon>
        <taxon>Campylobacterota</taxon>
        <taxon>Epsilonproteobacteria</taxon>
        <taxon>Campylobacterales</taxon>
        <taxon>Helicobacteraceae</taxon>
        <taxon>Helicobacter</taxon>
    </lineage>
</organism>
<sequence>MLSKSKLIQGMQCPKMLWFAEHKPEVLEQAKDAHGELEDKMQEGKEVGALAQALFAGGVEVAYHTDIGQMVARTQELLEQGVKTIYEATFEHKGVVVMVDILEIEGDRVVLNEVKSSTSAYSDKNNTKPKEAYLWDLAVQYYVLKGCGYEIKGACLVGLNNTYRREGALDLEKLFIKHDFLGFVKGFQSEMLQRLEDIQSTLENPQEPNTDIGAHCNKPYGCLAKHYCWEKQREIVGHEHIFALTRHGFSSKVMKWYQGKKIFFKDLKEKDIQDLTDNQRVQVECALNGKAHIDEKGIGEFLQNIKYPLYHLDFETYQAAIPPFDGMKPYAQIPFQYSIHIEHGDGRIEHKEFLADCGTDGRLALAQRLIKDIPSDACVLAYHASFEKGILAELAAFLQESHPNLSRDLLSISGNILDLEIPFSNKHYYTPSMHGSSSIKEVLPALVPDFEKAYKDLELVHNGEEAMQAYAQMPHMSKEEQEKTKKALLEYCKLDTLAMVKVLGVLRGYKRVL</sequence>
<dbReference type="Proteomes" id="UP000008387">
    <property type="component" value="Plasmid phbz1"/>
</dbReference>
<dbReference type="RefSeq" id="WP_013882018.1">
    <property type="nucleotide sequence ID" value="NC_015670.1"/>
</dbReference>
<dbReference type="Gene3D" id="3.90.320.10">
    <property type="match status" value="1"/>
</dbReference>
<evidence type="ECO:0000313" key="2">
    <source>
        <dbReference type="EMBL" id="CCB80911.1"/>
    </source>
</evidence>
<dbReference type="eggNOG" id="COG1075">
    <property type="taxonomic scope" value="Bacteria"/>
</dbReference>
<gene>
    <name evidence="2" type="ordered locus">HBZC1_p0310</name>
</gene>
<name>F8KUH6_HELBC</name>
<keyword evidence="3" id="KW-1185">Reference proteome</keyword>
<proteinExistence type="predicted"/>
<geneLocation type="plasmid" evidence="2 3">
    <name>phbz1</name>
</geneLocation>
<evidence type="ECO:0000259" key="1">
    <source>
        <dbReference type="Pfam" id="PF11074"/>
    </source>
</evidence>
<dbReference type="InterPro" id="IPR021301">
    <property type="entry name" value="DUF2779"/>
</dbReference>
<accession>F8KUH6</accession>
<dbReference type="KEGG" id="hbi:HBZC1_p0310"/>
<dbReference type="Pfam" id="PF11074">
    <property type="entry name" value="DUF2779"/>
    <property type="match status" value="1"/>
</dbReference>
<protein>
    <recommendedName>
        <fullName evidence="1">DUF2779 domain-containing protein</fullName>
    </recommendedName>
</protein>